<evidence type="ECO:0000313" key="12">
    <source>
        <dbReference type="Proteomes" id="UP001305779"/>
    </source>
</evidence>
<keyword evidence="5 8" id="KW-0063">Aspartyl esterase</keyword>
<dbReference type="EMBL" id="JAXOVC010000010">
    <property type="protein sequence ID" value="KAK4496533.1"/>
    <property type="molecule type" value="Genomic_DNA"/>
</dbReference>
<name>A0ABR0E526_ZASCE</name>
<evidence type="ECO:0000256" key="8">
    <source>
        <dbReference type="RuleBase" id="RU000589"/>
    </source>
</evidence>
<sequence>MYLLLLFNLVAIVLAGSRTSPPSGAALVVGSGQKYTTIQAAINALKSTSSEQSIFIEPGTYSEQVTIPSLSGPLAIYGYTTNTGSWSSNEVTITAAKALANSANDDATGTLRVETSNFKLYNVNVVNTHGSGSQALAVSANKGNQGYYGCSFKGQQDTLLAETGTQLYASTYIEGATDFIFGQTAAAWFEKCTIGVLPASYGTITASGRTSADSSYYVFNGATIGAAPGKSVTAGSYYLGRPWGDYARVAFQDSNMSNVINSAGWHIWNTGDERIDHVSLGEYGNSGAGASGTRASFSTKLSKPLSIGGILGSSYASAYYVDTAYL</sequence>
<evidence type="ECO:0000313" key="11">
    <source>
        <dbReference type="EMBL" id="KAK4496533.1"/>
    </source>
</evidence>
<dbReference type="InterPro" id="IPR011050">
    <property type="entry name" value="Pectin_lyase_fold/virulence"/>
</dbReference>
<organism evidence="11 12">
    <name type="scientific">Zasmidium cellare</name>
    <name type="common">Wine cellar mold</name>
    <name type="synonym">Racodium cellare</name>
    <dbReference type="NCBI Taxonomy" id="395010"/>
    <lineage>
        <taxon>Eukaryota</taxon>
        <taxon>Fungi</taxon>
        <taxon>Dikarya</taxon>
        <taxon>Ascomycota</taxon>
        <taxon>Pezizomycotina</taxon>
        <taxon>Dothideomycetes</taxon>
        <taxon>Dothideomycetidae</taxon>
        <taxon>Mycosphaerellales</taxon>
        <taxon>Mycosphaerellaceae</taxon>
        <taxon>Zasmidium</taxon>
    </lineage>
</organism>
<evidence type="ECO:0000256" key="5">
    <source>
        <dbReference type="ARBA" id="ARBA00023085"/>
    </source>
</evidence>
<feature type="signal peptide" evidence="9">
    <location>
        <begin position="1"/>
        <end position="15"/>
    </location>
</feature>
<evidence type="ECO:0000256" key="2">
    <source>
        <dbReference type="ARBA" id="ARBA00008891"/>
    </source>
</evidence>
<evidence type="ECO:0000256" key="4">
    <source>
        <dbReference type="ARBA" id="ARBA00022801"/>
    </source>
</evidence>
<dbReference type="InterPro" id="IPR000070">
    <property type="entry name" value="Pectinesterase_cat"/>
</dbReference>
<evidence type="ECO:0000256" key="7">
    <source>
        <dbReference type="PROSITE-ProRule" id="PRU10040"/>
    </source>
</evidence>
<comment type="caution">
    <text evidence="11">The sequence shown here is derived from an EMBL/GenBank/DDBJ whole genome shotgun (WGS) entry which is preliminary data.</text>
</comment>
<dbReference type="InterPro" id="IPR033131">
    <property type="entry name" value="Pectinesterase_Asp_AS"/>
</dbReference>
<dbReference type="EC" id="3.1.1.11" evidence="3 8"/>
<dbReference type="PROSITE" id="PS00503">
    <property type="entry name" value="PECTINESTERASE_2"/>
    <property type="match status" value="1"/>
</dbReference>
<dbReference type="InterPro" id="IPR012334">
    <property type="entry name" value="Pectin_lyas_fold"/>
</dbReference>
<comment type="catalytic activity">
    <reaction evidence="6 8">
        <text>[(1-&gt;4)-alpha-D-galacturonosyl methyl ester](n) + n H2O = [(1-&gt;4)-alpha-D-galacturonosyl](n) + n methanol + n H(+)</text>
        <dbReference type="Rhea" id="RHEA:22380"/>
        <dbReference type="Rhea" id="RHEA-COMP:14570"/>
        <dbReference type="Rhea" id="RHEA-COMP:14573"/>
        <dbReference type="ChEBI" id="CHEBI:15377"/>
        <dbReference type="ChEBI" id="CHEBI:15378"/>
        <dbReference type="ChEBI" id="CHEBI:17790"/>
        <dbReference type="ChEBI" id="CHEBI:140522"/>
        <dbReference type="ChEBI" id="CHEBI:140523"/>
        <dbReference type="EC" id="3.1.1.11"/>
    </reaction>
</comment>
<dbReference type="Gene3D" id="2.160.20.10">
    <property type="entry name" value="Single-stranded right-handed beta-helix, Pectin lyase-like"/>
    <property type="match status" value="1"/>
</dbReference>
<feature type="domain" description="Pectinesterase catalytic" evidence="10">
    <location>
        <begin position="33"/>
        <end position="292"/>
    </location>
</feature>
<evidence type="ECO:0000256" key="9">
    <source>
        <dbReference type="SAM" id="SignalP"/>
    </source>
</evidence>
<gene>
    <name evidence="11" type="ORF">PRZ48_012513</name>
</gene>
<keyword evidence="12" id="KW-1185">Reference proteome</keyword>
<dbReference type="PANTHER" id="PTHR31321">
    <property type="entry name" value="ACYL-COA THIOESTER HYDROLASE YBHC-RELATED"/>
    <property type="match status" value="1"/>
</dbReference>
<reference evidence="11 12" key="1">
    <citation type="journal article" date="2023" name="G3 (Bethesda)">
        <title>A chromosome-level genome assembly of Zasmidium syzygii isolated from banana leaves.</title>
        <authorList>
            <person name="van Westerhoven A.C."/>
            <person name="Mehrabi R."/>
            <person name="Talebi R."/>
            <person name="Steentjes M.B.F."/>
            <person name="Corcolon B."/>
            <person name="Chong P.A."/>
            <person name="Kema G.H.J."/>
            <person name="Seidl M.F."/>
        </authorList>
    </citation>
    <scope>NUCLEOTIDE SEQUENCE [LARGE SCALE GENOMIC DNA]</scope>
    <source>
        <strain evidence="11 12">P124</strain>
    </source>
</reference>
<protein>
    <recommendedName>
        <fullName evidence="3 8">Pectinesterase</fullName>
        <ecNumber evidence="3 8">3.1.1.11</ecNumber>
    </recommendedName>
</protein>
<comment type="subcellular location">
    <subcellularLocation>
        <location evidence="8">Secreted</location>
    </subcellularLocation>
</comment>
<feature type="chain" id="PRO_5045711814" description="Pectinesterase" evidence="9">
    <location>
        <begin position="16"/>
        <end position="326"/>
    </location>
</feature>
<proteinExistence type="inferred from homology"/>
<keyword evidence="8" id="KW-0961">Cell wall biogenesis/degradation</keyword>
<dbReference type="Pfam" id="PF01095">
    <property type="entry name" value="Pectinesterase"/>
    <property type="match status" value="1"/>
</dbReference>
<comment type="pathway">
    <text evidence="1 8">Glycan metabolism; pectin degradation; 2-dehydro-3-deoxy-D-gluconate from pectin: step 1/5.</text>
</comment>
<comment type="function">
    <text evidence="8">Involved in maceration and soft-rotting of plant tissue.</text>
</comment>
<keyword evidence="8" id="KW-0964">Secreted</keyword>
<accession>A0ABR0E526</accession>
<evidence type="ECO:0000259" key="10">
    <source>
        <dbReference type="Pfam" id="PF01095"/>
    </source>
</evidence>
<keyword evidence="9" id="KW-0732">Signal</keyword>
<evidence type="ECO:0000256" key="3">
    <source>
        <dbReference type="ARBA" id="ARBA00013229"/>
    </source>
</evidence>
<dbReference type="Proteomes" id="UP001305779">
    <property type="component" value="Unassembled WGS sequence"/>
</dbReference>
<keyword evidence="4 8" id="KW-0378">Hydrolase</keyword>
<dbReference type="SUPFAM" id="SSF51126">
    <property type="entry name" value="Pectin lyase-like"/>
    <property type="match status" value="1"/>
</dbReference>
<dbReference type="PANTHER" id="PTHR31321:SF127">
    <property type="entry name" value="PECTINESTERASE"/>
    <property type="match status" value="1"/>
</dbReference>
<feature type="active site" evidence="7">
    <location>
        <position position="178"/>
    </location>
</feature>
<evidence type="ECO:0000256" key="1">
    <source>
        <dbReference type="ARBA" id="ARBA00005184"/>
    </source>
</evidence>
<evidence type="ECO:0000256" key="6">
    <source>
        <dbReference type="ARBA" id="ARBA00047928"/>
    </source>
</evidence>
<comment type="similarity">
    <text evidence="2">Belongs to the pectinesterase family.</text>
</comment>